<evidence type="ECO:0000256" key="2">
    <source>
        <dbReference type="SAM" id="Phobius"/>
    </source>
</evidence>
<keyword evidence="4" id="KW-1185">Reference proteome</keyword>
<feature type="transmembrane region" description="Helical" evidence="2">
    <location>
        <begin position="55"/>
        <end position="73"/>
    </location>
</feature>
<dbReference type="InterPro" id="IPR021919">
    <property type="entry name" value="CCB1"/>
</dbReference>
<name>A0A383WA58_TETOB</name>
<evidence type="ECO:0000313" key="4">
    <source>
        <dbReference type="Proteomes" id="UP000256970"/>
    </source>
</evidence>
<sequence length="269" mass="29464">MRQESVSHSRPPTHTSSRQLVVARMSSSSSSRVEAAQQQLAAANTPVQRLLEPSTFMTSFGLYLLAAAPAALADEASPFQGVTANSLYVTLGLFLLTAPGIWSQIKRAPQAVKKRITFEVAGPAVAGAPGLDARARQIFGYFKKYNYQVKETGEVITFEGIYAADRGQAAAVTFYTFVGMASIALVLSIVVPSVGNYWYGLTLLTPAAWFYYFQKGERVEQVRVKMVTADDEATTDIIVEGDREEITRMSKELDLVEKGMVRVKGFLEQ</sequence>
<dbReference type="AlphaFoldDB" id="A0A383WA58"/>
<feature type="compositionally biased region" description="Polar residues" evidence="1">
    <location>
        <begin position="8"/>
        <end position="19"/>
    </location>
</feature>
<accession>A0A383WA58</accession>
<evidence type="ECO:0000256" key="1">
    <source>
        <dbReference type="SAM" id="MobiDB-lite"/>
    </source>
</evidence>
<feature type="region of interest" description="Disordered" evidence="1">
    <location>
        <begin position="1"/>
        <end position="23"/>
    </location>
</feature>
<feature type="transmembrane region" description="Helical" evidence="2">
    <location>
        <begin position="197"/>
        <end position="213"/>
    </location>
</feature>
<dbReference type="Proteomes" id="UP000256970">
    <property type="component" value="Unassembled WGS sequence"/>
</dbReference>
<evidence type="ECO:0000313" key="3">
    <source>
        <dbReference type="EMBL" id="SZX74341.1"/>
    </source>
</evidence>
<dbReference type="EMBL" id="FNXT01001213">
    <property type="protein sequence ID" value="SZX74341.1"/>
    <property type="molecule type" value="Genomic_DNA"/>
</dbReference>
<protein>
    <submittedName>
        <fullName evidence="3">Uncharacterized protein</fullName>
    </submittedName>
</protein>
<feature type="transmembrane region" description="Helical" evidence="2">
    <location>
        <begin position="85"/>
        <end position="105"/>
    </location>
</feature>
<keyword evidence="2" id="KW-0812">Transmembrane</keyword>
<gene>
    <name evidence="3" type="ORF">BQ4739_LOCUS14627</name>
</gene>
<dbReference type="PANTHER" id="PTHR35302">
    <property type="match status" value="1"/>
</dbReference>
<dbReference type="Pfam" id="PF12046">
    <property type="entry name" value="CCB1"/>
    <property type="match status" value="1"/>
</dbReference>
<dbReference type="PANTHER" id="PTHR35302:SF1">
    <property type="entry name" value="PROTEIN COFACTOR ASSEMBLY OF COMPLEX C SUBUNIT B CCB1, CHLOROPLASTIC"/>
    <property type="match status" value="1"/>
</dbReference>
<keyword evidence="2" id="KW-1133">Transmembrane helix</keyword>
<proteinExistence type="predicted"/>
<keyword evidence="2" id="KW-0472">Membrane</keyword>
<feature type="transmembrane region" description="Helical" evidence="2">
    <location>
        <begin position="172"/>
        <end position="191"/>
    </location>
</feature>
<dbReference type="STRING" id="3088.A0A383WA58"/>
<organism evidence="3 4">
    <name type="scientific">Tetradesmus obliquus</name>
    <name type="common">Green alga</name>
    <name type="synonym">Acutodesmus obliquus</name>
    <dbReference type="NCBI Taxonomy" id="3088"/>
    <lineage>
        <taxon>Eukaryota</taxon>
        <taxon>Viridiplantae</taxon>
        <taxon>Chlorophyta</taxon>
        <taxon>core chlorophytes</taxon>
        <taxon>Chlorophyceae</taxon>
        <taxon>CS clade</taxon>
        <taxon>Sphaeropleales</taxon>
        <taxon>Scenedesmaceae</taxon>
        <taxon>Tetradesmus</taxon>
    </lineage>
</organism>
<reference evidence="3 4" key="1">
    <citation type="submission" date="2016-10" db="EMBL/GenBank/DDBJ databases">
        <authorList>
            <person name="Cai Z."/>
        </authorList>
    </citation>
    <scope>NUCLEOTIDE SEQUENCE [LARGE SCALE GENOMIC DNA]</scope>
</reference>